<dbReference type="Proteomes" id="UP000031668">
    <property type="component" value="Unassembled WGS sequence"/>
</dbReference>
<keyword evidence="2" id="KW-1185">Reference proteome</keyword>
<dbReference type="EMBL" id="JWZT01000858">
    <property type="protein sequence ID" value="KII73399.1"/>
    <property type="molecule type" value="Genomic_DNA"/>
</dbReference>
<proteinExistence type="predicted"/>
<gene>
    <name evidence="1" type="ORF">RF11_09115</name>
</gene>
<organism evidence="1 2">
    <name type="scientific">Thelohanellus kitauei</name>
    <name type="common">Myxosporean</name>
    <dbReference type="NCBI Taxonomy" id="669202"/>
    <lineage>
        <taxon>Eukaryota</taxon>
        <taxon>Metazoa</taxon>
        <taxon>Cnidaria</taxon>
        <taxon>Myxozoa</taxon>
        <taxon>Myxosporea</taxon>
        <taxon>Bivalvulida</taxon>
        <taxon>Platysporina</taxon>
        <taxon>Myxobolidae</taxon>
        <taxon>Thelohanellus</taxon>
    </lineage>
</organism>
<protein>
    <recommendedName>
        <fullName evidence="3">Tc1-like transposase DDE domain-containing protein</fullName>
    </recommendedName>
</protein>
<name>A0A0C2J6H0_THEKT</name>
<dbReference type="AlphaFoldDB" id="A0A0C2J6H0"/>
<evidence type="ECO:0000313" key="2">
    <source>
        <dbReference type="Proteomes" id="UP000031668"/>
    </source>
</evidence>
<comment type="caution">
    <text evidence="1">The sequence shown here is derived from an EMBL/GenBank/DDBJ whole genome shotgun (WGS) entry which is preliminary data.</text>
</comment>
<evidence type="ECO:0000313" key="1">
    <source>
        <dbReference type="EMBL" id="KII73399.1"/>
    </source>
</evidence>
<evidence type="ECO:0008006" key="3">
    <source>
        <dbReference type="Google" id="ProtNLM"/>
    </source>
</evidence>
<accession>A0A0C2J6H0</accession>
<reference evidence="1 2" key="1">
    <citation type="journal article" date="2014" name="Genome Biol. Evol.">
        <title>The genome of the myxosporean Thelohanellus kitauei shows adaptations to nutrient acquisition within its fish host.</title>
        <authorList>
            <person name="Yang Y."/>
            <person name="Xiong J."/>
            <person name="Zhou Z."/>
            <person name="Huo F."/>
            <person name="Miao W."/>
            <person name="Ran C."/>
            <person name="Liu Y."/>
            <person name="Zhang J."/>
            <person name="Feng J."/>
            <person name="Wang M."/>
            <person name="Wang M."/>
            <person name="Wang L."/>
            <person name="Yao B."/>
        </authorList>
    </citation>
    <scope>NUCLEOTIDE SEQUENCE [LARGE SCALE GENOMIC DNA]</scope>
    <source>
        <strain evidence="1">Wuqing</strain>
    </source>
</reference>
<sequence length="142" mass="16892">MPKSKMVYLQQEISENIVTIVSQNNAVTFHGIKSTHVDRGVQNRFSTICRNLKSKNFTRKRIRRIPNERKSEDNLNALQIYWRFINDISGESLIFIDGTGINLLLNSHYEYALPINDRNIEFTYQSWLEYIMPRCHFDIWHI</sequence>